<evidence type="ECO:0000256" key="3">
    <source>
        <dbReference type="ARBA" id="ARBA00022989"/>
    </source>
</evidence>
<dbReference type="PANTHER" id="PTHR38766:SF1">
    <property type="entry name" value="FLAGELLAR PROTEIN FLIO"/>
    <property type="match status" value="1"/>
</dbReference>
<keyword evidence="8" id="KW-0969">Cilium</keyword>
<dbReference type="GO" id="GO:0005886">
    <property type="term" value="C:plasma membrane"/>
    <property type="evidence" value="ECO:0007669"/>
    <property type="project" value="UniProtKB-SubCell"/>
</dbReference>
<dbReference type="InterPro" id="IPR022781">
    <property type="entry name" value="Flagellar_biosynth_FliO"/>
</dbReference>
<dbReference type="GO" id="GO:0044781">
    <property type="term" value="P:bacterial-type flagellum organization"/>
    <property type="evidence" value="ECO:0007669"/>
    <property type="project" value="UniProtKB-UniRule"/>
</dbReference>
<comment type="subcellular location">
    <subcellularLocation>
        <location evidence="7">Cell membrane</location>
    </subcellularLocation>
    <subcellularLocation>
        <location evidence="7">Bacterial flagellum basal body</location>
    </subcellularLocation>
</comment>
<keyword evidence="4 7" id="KW-0472">Membrane</keyword>
<evidence type="ECO:0000256" key="4">
    <source>
        <dbReference type="ARBA" id="ARBA00023136"/>
    </source>
</evidence>
<evidence type="ECO:0000256" key="1">
    <source>
        <dbReference type="ARBA" id="ARBA00022475"/>
    </source>
</evidence>
<dbReference type="Proteomes" id="UP000509568">
    <property type="component" value="Chromosome"/>
</dbReference>
<evidence type="ECO:0000256" key="6">
    <source>
        <dbReference type="ARBA" id="ARBA00037937"/>
    </source>
</evidence>
<evidence type="ECO:0000256" key="2">
    <source>
        <dbReference type="ARBA" id="ARBA00022692"/>
    </source>
</evidence>
<organism evidence="8 9">
    <name type="scientific">Pseudomonas eucalypticola</name>
    <dbReference type="NCBI Taxonomy" id="2599595"/>
    <lineage>
        <taxon>Bacteria</taxon>
        <taxon>Pseudomonadati</taxon>
        <taxon>Pseudomonadota</taxon>
        <taxon>Gammaproteobacteria</taxon>
        <taxon>Pseudomonadales</taxon>
        <taxon>Pseudomonadaceae</taxon>
        <taxon>Pseudomonas</taxon>
    </lineage>
</organism>
<keyword evidence="2 7" id="KW-0812">Transmembrane</keyword>
<evidence type="ECO:0000313" key="8">
    <source>
        <dbReference type="EMBL" id="QKZ07316.1"/>
    </source>
</evidence>
<dbReference type="AlphaFoldDB" id="A0A7D5DBH7"/>
<protein>
    <recommendedName>
        <fullName evidence="7">Flagellar protein</fullName>
    </recommendedName>
</protein>
<keyword evidence="3 7" id="KW-1133">Transmembrane helix</keyword>
<evidence type="ECO:0000313" key="9">
    <source>
        <dbReference type="Proteomes" id="UP000509568"/>
    </source>
</evidence>
<keyword evidence="9" id="KW-1185">Reference proteome</keyword>
<keyword evidence="5 7" id="KW-0975">Bacterial flagellum</keyword>
<keyword evidence="8" id="KW-0282">Flagellum</keyword>
<name>A0A7D5DBH7_9PSED</name>
<gene>
    <name evidence="8" type="primary">fliO</name>
    <name evidence="8" type="ORF">HWQ56_27450</name>
</gene>
<evidence type="ECO:0000256" key="5">
    <source>
        <dbReference type="ARBA" id="ARBA00023143"/>
    </source>
</evidence>
<accession>A0A7D5DBH7</accession>
<dbReference type="PANTHER" id="PTHR38766">
    <property type="entry name" value="FLAGELLAR PROTEIN FLIO"/>
    <property type="match status" value="1"/>
</dbReference>
<dbReference type="NCBIfam" id="TIGR03500">
    <property type="entry name" value="FliO_TIGR"/>
    <property type="match status" value="1"/>
</dbReference>
<proteinExistence type="inferred from homology"/>
<dbReference type="InterPro" id="IPR052205">
    <property type="entry name" value="FliO/MopB"/>
</dbReference>
<comment type="similarity">
    <text evidence="6 7">Belongs to the FliO/MopB family.</text>
</comment>
<sequence length="129" mass="13374">MTSPPSSPDSLLGLALLGKTGLAFAVVVASILLCGWLAKRLRPGHTRPGAHLRLVGSTQVGQRERVVIVQVQGRWLVLGVTPQHISALSELPAPADEPAAPGTPLAPAFAERLAAAVKQRLTPAGNDTP</sequence>
<dbReference type="GO" id="GO:0009425">
    <property type="term" value="C:bacterial-type flagellum basal body"/>
    <property type="evidence" value="ECO:0007669"/>
    <property type="project" value="UniProtKB-SubCell"/>
</dbReference>
<feature type="transmembrane region" description="Helical" evidence="7">
    <location>
        <begin position="20"/>
        <end position="38"/>
    </location>
</feature>
<dbReference type="KEGG" id="pez:HWQ56_27450"/>
<dbReference type="Pfam" id="PF04347">
    <property type="entry name" value="FliO"/>
    <property type="match status" value="1"/>
</dbReference>
<reference evidence="8 9" key="1">
    <citation type="submission" date="2020-06" db="EMBL/GenBank/DDBJ databases">
        <title>Pseudomonas eucalypticola sp. nov., an endophyte of Eucalyptus dunnii leaves with biocontrol ability of eucalyptus leaf blight.</title>
        <authorList>
            <person name="Liu Y."/>
            <person name="Song Z."/>
            <person name="Zeng H."/>
            <person name="Lu M."/>
            <person name="Wang X."/>
            <person name="Lian X."/>
            <person name="Zhang Q."/>
        </authorList>
    </citation>
    <scope>NUCLEOTIDE SEQUENCE [LARGE SCALE GENOMIC DNA]</scope>
    <source>
        <strain evidence="8 9">NP-1</strain>
    </source>
</reference>
<dbReference type="RefSeq" id="WP_158157440.1">
    <property type="nucleotide sequence ID" value="NZ_CP056030.1"/>
</dbReference>
<keyword evidence="1 7" id="KW-1003">Cell membrane</keyword>
<keyword evidence="8" id="KW-0966">Cell projection</keyword>
<dbReference type="EMBL" id="CP056030">
    <property type="protein sequence ID" value="QKZ07316.1"/>
    <property type="molecule type" value="Genomic_DNA"/>
</dbReference>
<evidence type="ECO:0000256" key="7">
    <source>
        <dbReference type="RuleBase" id="RU362064"/>
    </source>
</evidence>